<evidence type="ECO:0000313" key="2">
    <source>
        <dbReference type="EMBL" id="RHY33075.1"/>
    </source>
</evidence>
<evidence type="ECO:0000256" key="1">
    <source>
        <dbReference type="ARBA" id="ARBA00049360"/>
    </source>
</evidence>
<protein>
    <submittedName>
        <fullName evidence="2">Uncharacterized protein</fullName>
    </submittedName>
</protein>
<accession>A0A3R7D4R2</accession>
<organism evidence="2 3">
    <name type="scientific">Aphanomyces invadans</name>
    <dbReference type="NCBI Taxonomy" id="157072"/>
    <lineage>
        <taxon>Eukaryota</taxon>
        <taxon>Sar</taxon>
        <taxon>Stramenopiles</taxon>
        <taxon>Oomycota</taxon>
        <taxon>Saprolegniomycetes</taxon>
        <taxon>Saprolegniales</taxon>
        <taxon>Verrucalvaceae</taxon>
        <taxon>Aphanomyces</taxon>
    </lineage>
</organism>
<sequence length="176" mass="19244">MTHKPLIDKGQREKIVHSLFESGQLQGVFLTTDAQMSLRAVGKATGLIVDVGDDATYIVPIFEDMVVRTNCTCDTPLHAAILKSISLCDEFLQSDLIAQVVCCGSVCALPGFKDRLSHEIQKAIGHQAVHVDVVRKSQYAPFVGASMYVKGLHDGVWISRDDYDARGPAIVHSKCF</sequence>
<dbReference type="InterPro" id="IPR004000">
    <property type="entry name" value="Actin"/>
</dbReference>
<dbReference type="InterPro" id="IPR043129">
    <property type="entry name" value="ATPase_NBD"/>
</dbReference>
<dbReference type="EMBL" id="QUSY01000096">
    <property type="protein sequence ID" value="RHY33075.1"/>
    <property type="molecule type" value="Genomic_DNA"/>
</dbReference>
<proteinExistence type="predicted"/>
<dbReference type="AlphaFoldDB" id="A0A3R7D4R2"/>
<dbReference type="Gene3D" id="3.30.420.40">
    <property type="match status" value="2"/>
</dbReference>
<comment type="caution">
    <text evidence="2">The sequence shown here is derived from an EMBL/GenBank/DDBJ whole genome shotgun (WGS) entry which is preliminary data.</text>
</comment>
<keyword evidence="3" id="KW-1185">Reference proteome</keyword>
<dbReference type="Proteomes" id="UP000285060">
    <property type="component" value="Unassembled WGS sequence"/>
</dbReference>
<dbReference type="PANTHER" id="PTHR11937">
    <property type="entry name" value="ACTIN"/>
    <property type="match status" value="1"/>
</dbReference>
<reference evidence="2 3" key="1">
    <citation type="submission" date="2018-08" db="EMBL/GenBank/DDBJ databases">
        <title>Aphanomyces genome sequencing and annotation.</title>
        <authorList>
            <person name="Minardi D."/>
            <person name="Oidtmann B."/>
            <person name="Van Der Giezen M."/>
            <person name="Studholme D.J."/>
        </authorList>
    </citation>
    <scope>NUCLEOTIDE SEQUENCE [LARGE SCALE GENOMIC DNA]</scope>
    <source>
        <strain evidence="2 3">NJM0002</strain>
    </source>
</reference>
<gene>
    <name evidence="2" type="ORF">DYB32_001908</name>
</gene>
<name>A0A3R7D4R2_9STRA</name>
<dbReference type="SUPFAM" id="SSF53067">
    <property type="entry name" value="Actin-like ATPase domain"/>
    <property type="match status" value="1"/>
</dbReference>
<dbReference type="Pfam" id="PF00022">
    <property type="entry name" value="Actin"/>
    <property type="match status" value="2"/>
</dbReference>
<dbReference type="VEuPathDB" id="FungiDB:H310_06954"/>
<comment type="catalytic activity">
    <reaction evidence="1">
        <text>ATP + H2O = ADP + phosphate + H(+)</text>
        <dbReference type="Rhea" id="RHEA:13065"/>
        <dbReference type="ChEBI" id="CHEBI:15377"/>
        <dbReference type="ChEBI" id="CHEBI:15378"/>
        <dbReference type="ChEBI" id="CHEBI:30616"/>
        <dbReference type="ChEBI" id="CHEBI:43474"/>
        <dbReference type="ChEBI" id="CHEBI:456216"/>
    </reaction>
</comment>
<evidence type="ECO:0000313" key="3">
    <source>
        <dbReference type="Proteomes" id="UP000285060"/>
    </source>
</evidence>